<evidence type="ECO:0000313" key="1">
    <source>
        <dbReference type="EMBL" id="MQL93083.1"/>
    </source>
</evidence>
<dbReference type="EMBL" id="NMUH01001515">
    <property type="protein sequence ID" value="MQL93083.1"/>
    <property type="molecule type" value="Genomic_DNA"/>
</dbReference>
<dbReference type="AlphaFoldDB" id="A0A843VLC7"/>
<protein>
    <submittedName>
        <fullName evidence="1">Uncharacterized protein</fullName>
    </submittedName>
</protein>
<sequence>MFILKGEKNDDKSVSLLLRIEYARRPVRHVHFLFYLDCDTAQSITSEMVEHIGLIDQDVKCIVELIDTLLMNLISGWKSCIAVDLPVQTSETPRCYSVQKKTDSSIYSSITSFHNVFEAVDDDLDSIDDSIHVAHGNNVCIEVDDDIAHLDFESLSITSIDNG</sequence>
<reference evidence="1" key="1">
    <citation type="submission" date="2017-07" db="EMBL/GenBank/DDBJ databases">
        <title>Taro Niue Genome Assembly and Annotation.</title>
        <authorList>
            <person name="Atibalentja N."/>
            <person name="Keating K."/>
            <person name="Fields C.J."/>
        </authorList>
    </citation>
    <scope>NUCLEOTIDE SEQUENCE</scope>
    <source>
        <strain evidence="1">Niue_2</strain>
        <tissue evidence="1">Leaf</tissue>
    </source>
</reference>
<keyword evidence="2" id="KW-1185">Reference proteome</keyword>
<dbReference type="OrthoDB" id="4062651at2759"/>
<gene>
    <name evidence="1" type="ORF">Taro_025723</name>
</gene>
<comment type="caution">
    <text evidence="1">The sequence shown here is derived from an EMBL/GenBank/DDBJ whole genome shotgun (WGS) entry which is preliminary data.</text>
</comment>
<name>A0A843VLC7_COLES</name>
<proteinExistence type="predicted"/>
<accession>A0A843VLC7</accession>
<dbReference type="Proteomes" id="UP000652761">
    <property type="component" value="Unassembled WGS sequence"/>
</dbReference>
<evidence type="ECO:0000313" key="2">
    <source>
        <dbReference type="Proteomes" id="UP000652761"/>
    </source>
</evidence>
<dbReference type="Gene3D" id="3.10.20.90">
    <property type="entry name" value="Phosphatidylinositol 3-kinase Catalytic Subunit, Chain A, domain 1"/>
    <property type="match status" value="1"/>
</dbReference>
<organism evidence="1 2">
    <name type="scientific">Colocasia esculenta</name>
    <name type="common">Wild taro</name>
    <name type="synonym">Arum esculentum</name>
    <dbReference type="NCBI Taxonomy" id="4460"/>
    <lineage>
        <taxon>Eukaryota</taxon>
        <taxon>Viridiplantae</taxon>
        <taxon>Streptophyta</taxon>
        <taxon>Embryophyta</taxon>
        <taxon>Tracheophyta</taxon>
        <taxon>Spermatophyta</taxon>
        <taxon>Magnoliopsida</taxon>
        <taxon>Liliopsida</taxon>
        <taxon>Araceae</taxon>
        <taxon>Aroideae</taxon>
        <taxon>Colocasieae</taxon>
        <taxon>Colocasia</taxon>
    </lineage>
</organism>